<name>A0AAV4IG37_9GAST</name>
<proteinExistence type="predicted"/>
<accession>A0AAV4IG37</accession>
<evidence type="ECO:0000313" key="1">
    <source>
        <dbReference type="EMBL" id="GFS08360.1"/>
    </source>
</evidence>
<dbReference type="Proteomes" id="UP000762676">
    <property type="component" value="Unassembled WGS sequence"/>
</dbReference>
<reference evidence="1 2" key="1">
    <citation type="journal article" date="2021" name="Elife">
        <title>Chloroplast acquisition without the gene transfer in kleptoplastic sea slugs, Plakobranchus ocellatus.</title>
        <authorList>
            <person name="Maeda T."/>
            <person name="Takahashi S."/>
            <person name="Yoshida T."/>
            <person name="Shimamura S."/>
            <person name="Takaki Y."/>
            <person name="Nagai Y."/>
            <person name="Toyoda A."/>
            <person name="Suzuki Y."/>
            <person name="Arimoto A."/>
            <person name="Ishii H."/>
            <person name="Satoh N."/>
            <person name="Nishiyama T."/>
            <person name="Hasebe M."/>
            <person name="Maruyama T."/>
            <person name="Minagawa J."/>
            <person name="Obokata J."/>
            <person name="Shigenobu S."/>
        </authorList>
    </citation>
    <scope>NUCLEOTIDE SEQUENCE [LARGE SCALE GENOMIC DNA]</scope>
</reference>
<dbReference type="AlphaFoldDB" id="A0AAV4IG37"/>
<evidence type="ECO:0000313" key="2">
    <source>
        <dbReference type="Proteomes" id="UP000762676"/>
    </source>
</evidence>
<comment type="caution">
    <text evidence="1">The sequence shown here is derived from an EMBL/GenBank/DDBJ whole genome shotgun (WGS) entry which is preliminary data.</text>
</comment>
<protein>
    <recommendedName>
        <fullName evidence="3">Apple domain-containing protein</fullName>
    </recommendedName>
</protein>
<keyword evidence="2" id="KW-1185">Reference proteome</keyword>
<dbReference type="EMBL" id="BMAT01013247">
    <property type="protein sequence ID" value="GFS08360.1"/>
    <property type="molecule type" value="Genomic_DNA"/>
</dbReference>
<sequence length="106" mass="11964">MKLTKTTSKECHTIPLGRSWSTGSPIECYLRCLSQFPDNCYSIVYNKNTQTCKPGDKLYPSSAELKGSILDPNSSDTIFYVHQPIPLCTLFHEQCGFFNCTTDIDK</sequence>
<organism evidence="1 2">
    <name type="scientific">Elysia marginata</name>
    <dbReference type="NCBI Taxonomy" id="1093978"/>
    <lineage>
        <taxon>Eukaryota</taxon>
        <taxon>Metazoa</taxon>
        <taxon>Spiralia</taxon>
        <taxon>Lophotrochozoa</taxon>
        <taxon>Mollusca</taxon>
        <taxon>Gastropoda</taxon>
        <taxon>Heterobranchia</taxon>
        <taxon>Euthyneura</taxon>
        <taxon>Panpulmonata</taxon>
        <taxon>Sacoglossa</taxon>
        <taxon>Placobranchoidea</taxon>
        <taxon>Plakobranchidae</taxon>
        <taxon>Elysia</taxon>
    </lineage>
</organism>
<gene>
    <name evidence="1" type="ORF">ElyMa_006593300</name>
</gene>
<evidence type="ECO:0008006" key="3">
    <source>
        <dbReference type="Google" id="ProtNLM"/>
    </source>
</evidence>